<feature type="region of interest" description="Disordered" evidence="11">
    <location>
        <begin position="466"/>
        <end position="494"/>
    </location>
</feature>
<evidence type="ECO:0000313" key="14">
    <source>
        <dbReference type="EMBL" id="EGB04669.1"/>
    </source>
</evidence>
<dbReference type="PIRSF" id="PIRSF005290">
    <property type="entry name" value="NOT_su_3_5"/>
    <property type="match status" value="1"/>
</dbReference>
<dbReference type="InterPro" id="IPR007207">
    <property type="entry name" value="Not_N"/>
</dbReference>
<sequence>MSANRKLQTEIDRTLKKVEEGVEIFDEIWDKVYSATQQNQKEKYEVDLKKEIKKLQRHRDQIKTWVASSDIKDKRPLTDARRGLIETKMEQFKVCEKETKTKTYSKEGLARETKIDPHEAAKNSTRDWLSEKVDQLSLQIDMHEADMEKLTSGKGSKRNKQEIEQLEASIKRHRWHIARLEQITRLLDNDALQHEQINEIKEDVEYYIDANQEPDFMDAYDETMDIFESLDLGDLPTDEDAAAANTDEKKKKKKKGDDDDDDEKDDKKKKKKDKQAEKEAKEEAKKEKKANKAKAATAMPLTIGRATVAKAAPAPVPAAAAPIKGAKGASTTSKGMPTPGVPTPQQVAPPASGAESLANILKQQSAQQQQTGVAMADRLRAQQQQPTAPVPGAAFSAAAQRSQHQQQTSSLCFAPGASLEPLLDISEHMAADDTYVRLLDAQGPSGHDDSASSASAHKLAALALSMRRAPRKADSERPRQYVPRNPYATPPAFPSTPASTFDDAKVFEKLGTDTLFFIFYYQQGTYQQYLAAKELKKQSWRYHKKYMTWFQRHEEPKVTTDEFEQGTYVYFDYETGWCQRIKSDFTFEYNFLEDELVT</sequence>
<evidence type="ECO:0000256" key="7">
    <source>
        <dbReference type="ARBA" id="ARBA00023015"/>
    </source>
</evidence>
<dbReference type="GO" id="GO:0030015">
    <property type="term" value="C:CCR4-NOT core complex"/>
    <property type="evidence" value="ECO:0007669"/>
    <property type="project" value="UniProtKB-UniRule"/>
</dbReference>
<dbReference type="Pfam" id="PF04065">
    <property type="entry name" value="Not3"/>
    <property type="match status" value="1"/>
</dbReference>
<dbReference type="InParanoid" id="F0YJK4"/>
<keyword evidence="6" id="KW-0597">Phosphoprotein</keyword>
<dbReference type="EMBL" id="GL833148">
    <property type="protein sequence ID" value="EGB04669.1"/>
    <property type="molecule type" value="Genomic_DNA"/>
</dbReference>
<keyword evidence="4 10" id="KW-0963">Cytoplasm</keyword>
<feature type="region of interest" description="Disordered" evidence="11">
    <location>
        <begin position="321"/>
        <end position="355"/>
    </location>
</feature>
<evidence type="ECO:0000259" key="12">
    <source>
        <dbReference type="Pfam" id="PF04065"/>
    </source>
</evidence>
<comment type="subcellular location">
    <subcellularLocation>
        <location evidence="2 10">Cytoplasm</location>
    </subcellularLocation>
    <subcellularLocation>
        <location evidence="1 10">Nucleus</location>
    </subcellularLocation>
</comment>
<feature type="domain" description="NOT2/NOT3/NOT5 C-terminal" evidence="13">
    <location>
        <begin position="468"/>
        <end position="592"/>
    </location>
</feature>
<evidence type="ECO:0000256" key="2">
    <source>
        <dbReference type="ARBA" id="ARBA00004496"/>
    </source>
</evidence>
<organism evidence="15">
    <name type="scientific">Aureococcus anophagefferens</name>
    <name type="common">Harmful bloom alga</name>
    <dbReference type="NCBI Taxonomy" id="44056"/>
    <lineage>
        <taxon>Eukaryota</taxon>
        <taxon>Sar</taxon>
        <taxon>Stramenopiles</taxon>
        <taxon>Ochrophyta</taxon>
        <taxon>Pelagophyceae</taxon>
        <taxon>Pelagomonadales</taxon>
        <taxon>Pelagomonadaceae</taxon>
        <taxon>Aureococcus</taxon>
    </lineage>
</organism>
<feature type="compositionally biased region" description="Basic and acidic residues" evidence="11">
    <location>
        <begin position="274"/>
        <end position="286"/>
    </location>
</feature>
<evidence type="ECO:0000256" key="10">
    <source>
        <dbReference type="PIRNR" id="PIRNR005290"/>
    </source>
</evidence>
<evidence type="ECO:0000256" key="11">
    <source>
        <dbReference type="SAM" id="MobiDB-lite"/>
    </source>
</evidence>
<dbReference type="GO" id="GO:0000932">
    <property type="term" value="C:P-body"/>
    <property type="evidence" value="ECO:0007669"/>
    <property type="project" value="UniProtKB-UniRule"/>
</dbReference>
<evidence type="ECO:0000256" key="9">
    <source>
        <dbReference type="ARBA" id="ARBA00023242"/>
    </source>
</evidence>
<dbReference type="Gene3D" id="2.30.30.1020">
    <property type="entry name" value="CCR4-NOT complex subunit 2/3/5, C-terminal domain"/>
    <property type="match status" value="1"/>
</dbReference>
<dbReference type="FunFam" id="2.30.30.1020:FF:000006">
    <property type="entry name" value="CCR4-NOT transcription complex, subunit 3"/>
    <property type="match status" value="1"/>
</dbReference>
<keyword evidence="9 10" id="KW-0539">Nucleus</keyword>
<gene>
    <name evidence="14" type="ORF">AURANDRAFT_55061</name>
</gene>
<dbReference type="KEGG" id="aaf:AURANDRAFT_55061"/>
<dbReference type="PANTHER" id="PTHR23326">
    <property type="entry name" value="CCR4 NOT-RELATED"/>
    <property type="match status" value="1"/>
</dbReference>
<accession>F0YJK4</accession>
<keyword evidence="5 10" id="KW-0678">Repressor</keyword>
<evidence type="ECO:0008006" key="16">
    <source>
        <dbReference type="Google" id="ProtNLM"/>
    </source>
</evidence>
<dbReference type="Pfam" id="PF04153">
    <property type="entry name" value="NOT2_3_5_C"/>
    <property type="match status" value="1"/>
</dbReference>
<keyword evidence="8 10" id="KW-0804">Transcription</keyword>
<protein>
    <recommendedName>
        <fullName evidence="16">NOT2/NOT3/NOT5 C-terminal domain-containing protein</fullName>
    </recommendedName>
</protein>
<evidence type="ECO:0000256" key="1">
    <source>
        <dbReference type="ARBA" id="ARBA00004123"/>
    </source>
</evidence>
<dbReference type="InterPro" id="IPR007282">
    <property type="entry name" value="NOT2/3/5_C"/>
</dbReference>
<dbReference type="InterPro" id="IPR040168">
    <property type="entry name" value="Not2/3/5"/>
</dbReference>
<dbReference type="GO" id="GO:0005634">
    <property type="term" value="C:nucleus"/>
    <property type="evidence" value="ECO:0007669"/>
    <property type="project" value="UniProtKB-SubCell"/>
</dbReference>
<dbReference type="Proteomes" id="UP000002729">
    <property type="component" value="Unassembled WGS sequence"/>
</dbReference>
<proteinExistence type="inferred from homology"/>
<evidence type="ECO:0000313" key="15">
    <source>
        <dbReference type="Proteomes" id="UP000002729"/>
    </source>
</evidence>
<feature type="region of interest" description="Disordered" evidence="11">
    <location>
        <begin position="233"/>
        <end position="298"/>
    </location>
</feature>
<dbReference type="RefSeq" id="XP_009040583.1">
    <property type="nucleotide sequence ID" value="XM_009042335.1"/>
</dbReference>
<dbReference type="GO" id="GO:0006355">
    <property type="term" value="P:regulation of DNA-templated transcription"/>
    <property type="evidence" value="ECO:0007669"/>
    <property type="project" value="InterPro"/>
</dbReference>
<keyword evidence="7 10" id="KW-0805">Transcription regulation</keyword>
<dbReference type="GeneID" id="20222470"/>
<evidence type="ECO:0000256" key="8">
    <source>
        <dbReference type="ARBA" id="ARBA00023163"/>
    </source>
</evidence>
<dbReference type="InterPro" id="IPR038635">
    <property type="entry name" value="CCR4-NOT_su2/3/5_C_sf"/>
</dbReference>
<evidence type="ECO:0000256" key="4">
    <source>
        <dbReference type="ARBA" id="ARBA00022490"/>
    </source>
</evidence>
<evidence type="ECO:0000256" key="6">
    <source>
        <dbReference type="ARBA" id="ARBA00022553"/>
    </source>
</evidence>
<evidence type="ECO:0000256" key="3">
    <source>
        <dbReference type="ARBA" id="ARBA00007682"/>
    </source>
</evidence>
<dbReference type="eggNOG" id="KOG2150">
    <property type="taxonomic scope" value="Eukaryota"/>
</dbReference>
<evidence type="ECO:0000259" key="13">
    <source>
        <dbReference type="Pfam" id="PF04153"/>
    </source>
</evidence>
<comment type="similarity">
    <text evidence="3 10">Belongs to the CNOT2/3/5 family.</text>
</comment>
<dbReference type="OrthoDB" id="293823at2759"/>
<dbReference type="OMA" id="YKPQTPY"/>
<keyword evidence="15" id="KW-1185">Reference proteome</keyword>
<name>F0YJK4_AURAN</name>
<evidence type="ECO:0000256" key="5">
    <source>
        <dbReference type="ARBA" id="ARBA00022491"/>
    </source>
</evidence>
<feature type="domain" description="CCR4-Not complex component Not N-terminal" evidence="12">
    <location>
        <begin position="4"/>
        <end position="232"/>
    </location>
</feature>
<reference evidence="14 15" key="1">
    <citation type="journal article" date="2011" name="Proc. Natl. Acad. Sci. U.S.A.">
        <title>Niche of harmful alga Aureococcus anophagefferens revealed through ecogenomics.</title>
        <authorList>
            <person name="Gobler C.J."/>
            <person name="Berry D.L."/>
            <person name="Dyhrman S.T."/>
            <person name="Wilhelm S.W."/>
            <person name="Salamov A."/>
            <person name="Lobanov A.V."/>
            <person name="Zhang Y."/>
            <person name="Collier J.L."/>
            <person name="Wurch L.L."/>
            <person name="Kustka A.B."/>
            <person name="Dill B.D."/>
            <person name="Shah M."/>
            <person name="VerBerkmoes N.C."/>
            <person name="Kuo A."/>
            <person name="Terry A."/>
            <person name="Pangilinan J."/>
            <person name="Lindquist E.A."/>
            <person name="Lucas S."/>
            <person name="Paulsen I.T."/>
            <person name="Hattenrath-Lehmann T.K."/>
            <person name="Talmage S.C."/>
            <person name="Walker E.A."/>
            <person name="Koch F."/>
            <person name="Burson A.M."/>
            <person name="Marcoval M.A."/>
            <person name="Tang Y.Z."/>
            <person name="Lecleir G.R."/>
            <person name="Coyne K.J."/>
            <person name="Berg G.M."/>
            <person name="Bertrand E.M."/>
            <person name="Saito M.A."/>
            <person name="Gladyshev V.N."/>
            <person name="Grigoriev I.V."/>
        </authorList>
    </citation>
    <scope>NUCLEOTIDE SEQUENCE [LARGE SCALE GENOMIC DNA]</scope>
    <source>
        <strain evidence="15">CCMP 1984</strain>
    </source>
</reference>
<dbReference type="InterPro" id="IPR012270">
    <property type="entry name" value="CCR4-NOT_su3/5"/>
</dbReference>
<dbReference type="AlphaFoldDB" id="F0YJK4"/>